<reference evidence="1" key="1">
    <citation type="submission" date="2022-08" db="EMBL/GenBank/DDBJ databases">
        <authorList>
            <person name="Li F."/>
        </authorList>
    </citation>
    <scope>NUCLEOTIDE SEQUENCE</scope>
    <source>
        <strain evidence="1">MQZ15Z-1</strain>
    </source>
</reference>
<keyword evidence="2" id="KW-1185">Reference proteome</keyword>
<dbReference type="InterPro" id="IPR011990">
    <property type="entry name" value="TPR-like_helical_dom_sf"/>
</dbReference>
<gene>
    <name evidence="1" type="ORF">NVS89_12630</name>
</gene>
<proteinExistence type="predicted"/>
<dbReference type="InterPro" id="IPR010323">
    <property type="entry name" value="DUF924"/>
</dbReference>
<dbReference type="AlphaFoldDB" id="A0A9X2PFF2"/>
<name>A0A9X2PFF2_9HYPH</name>
<organism evidence="1 2">
    <name type="scientific">Ancylobacter mangrovi</name>
    <dbReference type="NCBI Taxonomy" id="2972472"/>
    <lineage>
        <taxon>Bacteria</taxon>
        <taxon>Pseudomonadati</taxon>
        <taxon>Pseudomonadota</taxon>
        <taxon>Alphaproteobacteria</taxon>
        <taxon>Hyphomicrobiales</taxon>
        <taxon>Xanthobacteraceae</taxon>
        <taxon>Ancylobacter</taxon>
    </lineage>
</organism>
<dbReference type="Gene3D" id="1.20.58.320">
    <property type="entry name" value="TPR-like"/>
    <property type="match status" value="1"/>
</dbReference>
<protein>
    <submittedName>
        <fullName evidence="1">DUF924 family protein</fullName>
    </submittedName>
</protein>
<sequence>MSADGDGAGVVAFWRAAGEEPWFAKDDAFDRQFRDLFLDLHMEVAARRHDGWMATAEGTLALLILTDQFPRNAFRGTGHMYATDPLARFYARHARLAGLDGQVEPALRVFFSLPFAHSEQMADQDISVSICAGIGEEVLRHADGHRDIIRRFGRFPHRNSVLGRVTTAEEAAFLAAGGFSG</sequence>
<dbReference type="Pfam" id="PF06041">
    <property type="entry name" value="DUF924"/>
    <property type="match status" value="1"/>
</dbReference>
<dbReference type="Proteomes" id="UP001151088">
    <property type="component" value="Unassembled WGS sequence"/>
</dbReference>
<dbReference type="Gene3D" id="1.25.40.10">
    <property type="entry name" value="Tetratricopeptide repeat domain"/>
    <property type="match status" value="1"/>
</dbReference>
<dbReference type="RefSeq" id="WP_258733114.1">
    <property type="nucleotide sequence ID" value="NZ_JANTHZ010000005.1"/>
</dbReference>
<evidence type="ECO:0000313" key="2">
    <source>
        <dbReference type="Proteomes" id="UP001151088"/>
    </source>
</evidence>
<dbReference type="EMBL" id="JANTHZ010000005">
    <property type="protein sequence ID" value="MCS0495946.1"/>
    <property type="molecule type" value="Genomic_DNA"/>
</dbReference>
<evidence type="ECO:0000313" key="1">
    <source>
        <dbReference type="EMBL" id="MCS0495946.1"/>
    </source>
</evidence>
<dbReference type="SUPFAM" id="SSF48452">
    <property type="entry name" value="TPR-like"/>
    <property type="match status" value="1"/>
</dbReference>
<accession>A0A9X2PFF2</accession>
<comment type="caution">
    <text evidence="1">The sequence shown here is derived from an EMBL/GenBank/DDBJ whole genome shotgun (WGS) entry which is preliminary data.</text>
</comment>